<sequence length="114" mass="12508">MIDEKPALYVVRPDTTLSPLCTHEDDNETDLYVYPRAEDYVEVEEEDIVKCYGEGWYSQRVVPSLGGGPGYGAEADDVWSIEEDVLEALSSDGVEIPNLDLGMAHGEKARAGAI</sequence>
<keyword evidence="2" id="KW-1185">Reference proteome</keyword>
<gene>
    <name evidence="1" type="ORF">CTEN210_06162</name>
</gene>
<dbReference type="Proteomes" id="UP001054902">
    <property type="component" value="Unassembled WGS sequence"/>
</dbReference>
<proteinExistence type="predicted"/>
<comment type="caution">
    <text evidence="1">The sequence shown here is derived from an EMBL/GenBank/DDBJ whole genome shotgun (WGS) entry which is preliminary data.</text>
</comment>
<dbReference type="EMBL" id="BLLK01000038">
    <property type="protein sequence ID" value="GFH49686.1"/>
    <property type="molecule type" value="Genomic_DNA"/>
</dbReference>
<reference evidence="1 2" key="1">
    <citation type="journal article" date="2021" name="Sci. Rep.">
        <title>The genome of the diatom Chaetoceros tenuissimus carries an ancient integrated fragment of an extant virus.</title>
        <authorList>
            <person name="Hongo Y."/>
            <person name="Kimura K."/>
            <person name="Takaki Y."/>
            <person name="Yoshida Y."/>
            <person name="Baba S."/>
            <person name="Kobayashi G."/>
            <person name="Nagasaki K."/>
            <person name="Hano T."/>
            <person name="Tomaru Y."/>
        </authorList>
    </citation>
    <scope>NUCLEOTIDE SEQUENCE [LARGE SCALE GENOMIC DNA]</scope>
    <source>
        <strain evidence="1 2">NIES-3715</strain>
    </source>
</reference>
<organism evidence="1 2">
    <name type="scientific">Chaetoceros tenuissimus</name>
    <dbReference type="NCBI Taxonomy" id="426638"/>
    <lineage>
        <taxon>Eukaryota</taxon>
        <taxon>Sar</taxon>
        <taxon>Stramenopiles</taxon>
        <taxon>Ochrophyta</taxon>
        <taxon>Bacillariophyta</taxon>
        <taxon>Coscinodiscophyceae</taxon>
        <taxon>Chaetocerotophycidae</taxon>
        <taxon>Chaetocerotales</taxon>
        <taxon>Chaetocerotaceae</taxon>
        <taxon>Chaetoceros</taxon>
    </lineage>
</organism>
<accession>A0AAD3CR72</accession>
<name>A0AAD3CR72_9STRA</name>
<dbReference type="AlphaFoldDB" id="A0AAD3CR72"/>
<evidence type="ECO:0000313" key="2">
    <source>
        <dbReference type="Proteomes" id="UP001054902"/>
    </source>
</evidence>
<protein>
    <submittedName>
        <fullName evidence="1">Uncharacterized protein</fullName>
    </submittedName>
</protein>
<evidence type="ECO:0000313" key="1">
    <source>
        <dbReference type="EMBL" id="GFH49686.1"/>
    </source>
</evidence>